<dbReference type="PANTHER" id="PTHR12126">
    <property type="entry name" value="NADH-UBIQUINONE OXIDOREDUCTASE 39 KDA SUBUNIT-RELATED"/>
    <property type="match status" value="1"/>
</dbReference>
<gene>
    <name evidence="1" type="ORF">FM121_05685</name>
</gene>
<organism evidence="1 2">
    <name type="scientific">Vagococcus fluvialis bH819</name>
    <dbReference type="NCBI Taxonomy" id="1255619"/>
    <lineage>
        <taxon>Bacteria</taxon>
        <taxon>Bacillati</taxon>
        <taxon>Bacillota</taxon>
        <taxon>Bacilli</taxon>
        <taxon>Lactobacillales</taxon>
        <taxon>Enterococcaceae</taxon>
        <taxon>Vagococcus</taxon>
    </lineage>
</organism>
<sequence>MRAPLIIFGGSGFIGQGVCQEAINREIPVISISKHGKPTEAELWMSSPLITWLSIDIFKDDSWKNYISSETSCINLIGIFFENKKKGLTYEKLIVQANHLISEEAQFKHAPYLFLSAKVGPFGYIEAKRKAEAELFQKNNPTIIIRSGLVTTKKRPFVYTQGVVIKVAAHLPFIKKTATKAFPVPLKKLAVTIVNESFNSSHKIIEDIR</sequence>
<evidence type="ECO:0000313" key="1">
    <source>
        <dbReference type="EMBL" id="SLM85571.1"/>
    </source>
</evidence>
<dbReference type="InterPro" id="IPR036291">
    <property type="entry name" value="NAD(P)-bd_dom_sf"/>
</dbReference>
<name>A0A1X6WMK2_9ENTE</name>
<dbReference type="InterPro" id="IPR051207">
    <property type="entry name" value="ComplexI_NDUFA9_subunit"/>
</dbReference>
<dbReference type="GO" id="GO:0016491">
    <property type="term" value="F:oxidoreductase activity"/>
    <property type="evidence" value="ECO:0007669"/>
    <property type="project" value="UniProtKB-KW"/>
</dbReference>
<accession>A0A1X6WMK2</accession>
<protein>
    <submittedName>
        <fullName evidence="1">NADH dehydrogenase</fullName>
        <ecNumber evidence="1">1.6.99.3</ecNumber>
    </submittedName>
</protein>
<evidence type="ECO:0000313" key="2">
    <source>
        <dbReference type="Proteomes" id="UP000195918"/>
    </source>
</evidence>
<dbReference type="EC" id="1.6.99.3" evidence="1"/>
<dbReference type="AlphaFoldDB" id="A0A1X6WMK2"/>
<dbReference type="SUPFAM" id="SSF51735">
    <property type="entry name" value="NAD(P)-binding Rossmann-fold domains"/>
    <property type="match status" value="1"/>
</dbReference>
<dbReference type="EMBL" id="FWFD01000008">
    <property type="protein sequence ID" value="SLM85571.1"/>
    <property type="molecule type" value="Genomic_DNA"/>
</dbReference>
<keyword evidence="1" id="KW-0560">Oxidoreductase</keyword>
<proteinExistence type="predicted"/>
<dbReference type="Proteomes" id="UP000195918">
    <property type="component" value="Unassembled WGS sequence"/>
</dbReference>
<dbReference type="RefSeq" id="WP_086951203.1">
    <property type="nucleotide sequence ID" value="NZ_FWFD01000008.1"/>
</dbReference>
<dbReference type="PANTHER" id="PTHR12126:SF16">
    <property type="entry name" value="MIOREX COMPLEX COMPONENT 2"/>
    <property type="match status" value="1"/>
</dbReference>
<dbReference type="Gene3D" id="3.40.50.720">
    <property type="entry name" value="NAD(P)-binding Rossmann-like Domain"/>
    <property type="match status" value="1"/>
</dbReference>
<dbReference type="OrthoDB" id="2216847at2"/>
<dbReference type="GO" id="GO:0044877">
    <property type="term" value="F:protein-containing complex binding"/>
    <property type="evidence" value="ECO:0007669"/>
    <property type="project" value="TreeGrafter"/>
</dbReference>
<reference evidence="2" key="1">
    <citation type="submission" date="2017-02" db="EMBL/GenBank/DDBJ databases">
        <authorList>
            <person name="Dridi B."/>
        </authorList>
    </citation>
    <scope>NUCLEOTIDE SEQUENCE [LARGE SCALE GENOMIC DNA]</scope>
    <source>
        <strain evidence="2">bH819</strain>
    </source>
</reference>
<keyword evidence="2" id="KW-1185">Reference proteome</keyword>